<keyword evidence="5" id="KW-0808">Transferase</keyword>
<dbReference type="OMA" id="HAVEIMS"/>
<dbReference type="SMART" id="SM00220">
    <property type="entry name" value="S_TKc"/>
    <property type="match status" value="1"/>
</dbReference>
<dbReference type="InterPro" id="IPR016024">
    <property type="entry name" value="ARM-type_fold"/>
</dbReference>
<evidence type="ECO:0000313" key="16">
    <source>
        <dbReference type="EMBL" id="KRG90125.1"/>
    </source>
</evidence>
<dbReference type="FunFam" id="3.30.200.20:FF:000042">
    <property type="entry name" value="Aurora kinase A"/>
    <property type="match status" value="1"/>
</dbReference>
<evidence type="ECO:0000256" key="8">
    <source>
        <dbReference type="ARBA" id="ARBA00022777"/>
    </source>
</evidence>
<evidence type="ECO:0000256" key="11">
    <source>
        <dbReference type="ARBA" id="ARBA00047899"/>
    </source>
</evidence>
<evidence type="ECO:0000256" key="1">
    <source>
        <dbReference type="ARBA" id="ARBA00004245"/>
    </source>
</evidence>
<sequence>MGVENYHVIELVGEGSFGKVYKGRRKHTGQTVAMKFIMKHGKTEKDIHNLRQEIEILRKLKHGNIIQMLDSFESPQEFCVVTEFAQGELFEILEDDKCLPEEQVQAIAKQLVKALHYLHSNRIIHRDMKPQNILIGAGSVVKLCDFGFARAMSTNTVVLRSIKGTPLYMAPELVREQPYNHTVDLWSLGVILYELFVGQPPFYTNSVYALIRHIVKDPVKYPDRMSPNFKSFLKGLLNKAPESRLTWPALLEHPFVKESYDELEARELREINGSHMHSDAARVVEGKTIQTLTTGKNNHMAGMEAHIASPPQSAVQLNSPILDRANSSVLDESPVFSNQNVGESGCQRLDRLENNSRTVNSAKLIGQDNEALGHILLPLKKWSKGSQNICSVVLFYFLVFTGSVIAMKSSEVTDLMAKSFSITKILLDNGGSCTSSSYLSHWVEFVEIYSQVVTSNNDASGRVLYESSACITVMLSRVAQVLRSSPKISGQEKLNETANRILEHAKTTGLVDNLCLCLATSGSSLITGSSNMLRAASEACRAVWCLINALDILFMKKSAILFPINALQSHSLHRMEVVHHEQDLLDKADSTKVVDAMTRAFLRSKAVLVAVYYCFHQQLESAMNCGLQLLSRCCLHNRIVPALLCGLPSSLPVTTVVSGGGDGTIVSEVFTVLSLCSSPANKDTQSVEPSNAKCKLTNPSALVRHSCLLVAVIAQCLKSSGRNSAIFMLTTSPKKQLARLSVFAHQISSDDKIKASIEPQSASAMLALASILSLESGALVESPISEIALPLIPRTSKLSDHLKFSSGNVNESDPCNISGKLSYWQGVRDGCVGLLDSRLKWGGPLAVQQLCASGTPLLLMGLLGNDVLNASHGNDHVNDRVGLSPIGVVWTISSLCHCLSGGALTYRQILIRNEHIKLFSNLICDVHINLVKCWIGPGGGRAGVRDLINAVIDLLAFPFVALQNAPGLPSATASVSSGFLLNIGSPGQRVCMEDKGIVKAIEEDIGKYIKILVEVGVPGIILRCLDHMDLNDLGRPVAFLAKMVCHRPLAIQLVSKGLLDPNKMRKLFDCSAPKEVTLDALMIISDLARMDKGFYEYIKGASVLEFLKDFLLHEDPNMRAKACSALGNMCRHSAYFYSSLARHQIVGILIERCSDPDKRTRKFACFAIGNAAYHNDLLYEELRKSIPQLANLLQMAEEDKTKANAAGALSNLVRNSDKLCEDIVSNGAVQSLLKLISDCAVSALNPSRNDSGNESPLKIALFSLAKMCAHPLCRQFIRSSPLFPVIGRLQQSPESSIAKYASAIISKVAEP</sequence>
<evidence type="ECO:0000256" key="14">
    <source>
        <dbReference type="PROSITE-ProRule" id="PRU10141"/>
    </source>
</evidence>
<dbReference type="GO" id="GO:0004674">
    <property type="term" value="F:protein serine/threonine kinase activity"/>
    <property type="evidence" value="ECO:0007669"/>
    <property type="project" value="UniProtKB-KW"/>
</dbReference>
<keyword evidence="6" id="KW-0677">Repeat</keyword>
<evidence type="ECO:0000256" key="9">
    <source>
        <dbReference type="ARBA" id="ARBA00022840"/>
    </source>
</evidence>
<keyword evidence="9 14" id="KW-0067">ATP-binding</keyword>
<dbReference type="Proteomes" id="UP000008827">
    <property type="component" value="Chromosome 20"/>
</dbReference>
<keyword evidence="10" id="KW-0206">Cytoskeleton</keyword>
<dbReference type="AlphaFoldDB" id="A0A0R0E7Y9"/>
<dbReference type="SUPFAM" id="SSF56112">
    <property type="entry name" value="Protein kinase-like (PK-like)"/>
    <property type="match status" value="1"/>
</dbReference>
<dbReference type="EMBL" id="CM000853">
    <property type="protein sequence ID" value="KRG90125.1"/>
    <property type="molecule type" value="Genomic_DNA"/>
</dbReference>
<dbReference type="SMART" id="SM00185">
    <property type="entry name" value="ARM"/>
    <property type="match status" value="3"/>
</dbReference>
<dbReference type="Gene3D" id="1.10.510.10">
    <property type="entry name" value="Transferase(Phosphotransferase) domain 1"/>
    <property type="match status" value="1"/>
</dbReference>
<keyword evidence="8" id="KW-0418">Kinase</keyword>
<dbReference type="PROSITE" id="PS00108">
    <property type="entry name" value="PROTEIN_KINASE_ST"/>
    <property type="match status" value="1"/>
</dbReference>
<dbReference type="InterPro" id="IPR011989">
    <property type="entry name" value="ARM-like"/>
</dbReference>
<protein>
    <recommendedName>
        <fullName evidence="2">non-specific serine/threonine protein kinase</fullName>
        <ecNumber evidence="2">2.7.11.1</ecNumber>
    </recommendedName>
    <alternativeName>
        <fullName evidence="13">Fused homolog</fullName>
    </alternativeName>
</protein>
<evidence type="ECO:0000256" key="7">
    <source>
        <dbReference type="ARBA" id="ARBA00022741"/>
    </source>
</evidence>
<dbReference type="PROSITE" id="PS50011">
    <property type="entry name" value="PROTEIN_KINASE_DOM"/>
    <property type="match status" value="1"/>
</dbReference>
<dbReference type="Gene3D" id="1.25.10.10">
    <property type="entry name" value="Leucine-rich Repeat Variant"/>
    <property type="match status" value="1"/>
</dbReference>
<gene>
    <name evidence="16" type="ORF">GLYMA_20G069700</name>
</gene>
<dbReference type="GO" id="GO:0005737">
    <property type="term" value="C:cytoplasm"/>
    <property type="evidence" value="ECO:0000318"/>
    <property type="project" value="GO_Central"/>
</dbReference>
<dbReference type="SMR" id="A0A0R0E7Y9"/>
<evidence type="ECO:0000313" key="17">
    <source>
        <dbReference type="EnsemblPlants" id="KRG90125"/>
    </source>
</evidence>
<dbReference type="EC" id="2.7.11.1" evidence="2"/>
<feature type="domain" description="Protein kinase" evidence="15">
    <location>
        <begin position="6"/>
        <end position="256"/>
    </location>
</feature>
<dbReference type="InterPro" id="IPR011009">
    <property type="entry name" value="Kinase-like_dom_sf"/>
</dbReference>
<dbReference type="GO" id="GO:0005856">
    <property type="term" value="C:cytoskeleton"/>
    <property type="evidence" value="ECO:0007669"/>
    <property type="project" value="UniProtKB-SubCell"/>
</dbReference>
<dbReference type="GO" id="GO:0005524">
    <property type="term" value="F:ATP binding"/>
    <property type="evidence" value="ECO:0007669"/>
    <property type="project" value="UniProtKB-UniRule"/>
</dbReference>
<evidence type="ECO:0000259" key="15">
    <source>
        <dbReference type="PROSITE" id="PS50011"/>
    </source>
</evidence>
<evidence type="ECO:0000256" key="2">
    <source>
        <dbReference type="ARBA" id="ARBA00012513"/>
    </source>
</evidence>
<dbReference type="PANTHER" id="PTHR22983">
    <property type="entry name" value="PROTEIN KINASE RELATED"/>
    <property type="match status" value="1"/>
</dbReference>
<dbReference type="CDD" id="cd14002">
    <property type="entry name" value="STKc_STK36"/>
    <property type="match status" value="1"/>
</dbReference>
<feature type="binding site" evidence="14">
    <location>
        <position position="39"/>
    </location>
    <ligand>
        <name>ATP</name>
        <dbReference type="ChEBI" id="CHEBI:30616"/>
    </ligand>
</feature>
<dbReference type="FunFam" id="1.25.10.10:FF:000223">
    <property type="entry name" value="Serine/threonine-protein kinase TIO"/>
    <property type="match status" value="1"/>
</dbReference>
<evidence type="ECO:0000256" key="5">
    <source>
        <dbReference type="ARBA" id="ARBA00022679"/>
    </source>
</evidence>
<reference evidence="16 17" key="1">
    <citation type="journal article" date="2010" name="Nature">
        <title>Genome sequence of the palaeopolyploid soybean.</title>
        <authorList>
            <person name="Schmutz J."/>
            <person name="Cannon S.B."/>
            <person name="Schlueter J."/>
            <person name="Ma J."/>
            <person name="Mitros T."/>
            <person name="Nelson W."/>
            <person name="Hyten D.L."/>
            <person name="Song Q."/>
            <person name="Thelen J.J."/>
            <person name="Cheng J."/>
            <person name="Xu D."/>
            <person name="Hellsten U."/>
            <person name="May G.D."/>
            <person name="Yu Y."/>
            <person name="Sakurai T."/>
            <person name="Umezawa T."/>
            <person name="Bhattacharyya M.K."/>
            <person name="Sandhu D."/>
            <person name="Valliyodan B."/>
            <person name="Lindquist E."/>
            <person name="Peto M."/>
            <person name="Grant D."/>
            <person name="Shu S."/>
            <person name="Goodstein D."/>
            <person name="Barry K."/>
            <person name="Futrell-Griggs M."/>
            <person name="Abernathy B."/>
            <person name="Du J."/>
            <person name="Tian Z."/>
            <person name="Zhu L."/>
            <person name="Gill N."/>
            <person name="Joshi T."/>
            <person name="Libault M."/>
            <person name="Sethuraman A."/>
            <person name="Zhang X.-C."/>
            <person name="Shinozaki K."/>
            <person name="Nguyen H.T."/>
            <person name="Wing R.A."/>
            <person name="Cregan P."/>
            <person name="Specht J."/>
            <person name="Grimwood J."/>
            <person name="Rokhsar D."/>
            <person name="Stacey G."/>
            <person name="Shoemaker R.C."/>
            <person name="Jackson S.A."/>
        </authorList>
    </citation>
    <scope>NUCLEOTIDE SEQUENCE</scope>
    <source>
        <strain evidence="17">cv. Williams 82</strain>
        <tissue evidence="16">Callus</tissue>
    </source>
</reference>
<evidence type="ECO:0000256" key="10">
    <source>
        <dbReference type="ARBA" id="ARBA00023212"/>
    </source>
</evidence>
<comment type="catalytic activity">
    <reaction evidence="11">
        <text>L-threonyl-[protein] + ATP = O-phospho-L-threonyl-[protein] + ADP + H(+)</text>
        <dbReference type="Rhea" id="RHEA:46608"/>
        <dbReference type="Rhea" id="RHEA-COMP:11060"/>
        <dbReference type="Rhea" id="RHEA-COMP:11605"/>
        <dbReference type="ChEBI" id="CHEBI:15378"/>
        <dbReference type="ChEBI" id="CHEBI:30013"/>
        <dbReference type="ChEBI" id="CHEBI:30616"/>
        <dbReference type="ChEBI" id="CHEBI:61977"/>
        <dbReference type="ChEBI" id="CHEBI:456216"/>
        <dbReference type="EC" id="2.7.11.1"/>
    </reaction>
</comment>
<dbReference type="InterPro" id="IPR008271">
    <property type="entry name" value="Ser/Thr_kinase_AS"/>
</dbReference>
<evidence type="ECO:0000256" key="6">
    <source>
        <dbReference type="ARBA" id="ARBA00022737"/>
    </source>
</evidence>
<comment type="catalytic activity">
    <reaction evidence="12">
        <text>L-seryl-[protein] + ATP = O-phospho-L-seryl-[protein] + ADP + H(+)</text>
        <dbReference type="Rhea" id="RHEA:17989"/>
        <dbReference type="Rhea" id="RHEA-COMP:9863"/>
        <dbReference type="Rhea" id="RHEA-COMP:11604"/>
        <dbReference type="ChEBI" id="CHEBI:15378"/>
        <dbReference type="ChEBI" id="CHEBI:29999"/>
        <dbReference type="ChEBI" id="CHEBI:30616"/>
        <dbReference type="ChEBI" id="CHEBI:83421"/>
        <dbReference type="ChEBI" id="CHEBI:456216"/>
        <dbReference type="EC" id="2.7.11.1"/>
    </reaction>
</comment>
<name>A0A0R0E7Y9_SOYBN</name>
<keyword evidence="4" id="KW-0723">Serine/threonine-protein kinase</keyword>
<keyword evidence="3" id="KW-0963">Cytoplasm</keyword>
<accession>A0A0R0E7Y9</accession>
<dbReference type="PANTHER" id="PTHR22983:SF6">
    <property type="entry name" value="SERINE_THREONINE-PROTEIN KINASE 36"/>
    <property type="match status" value="1"/>
</dbReference>
<dbReference type="PROSITE" id="PS00107">
    <property type="entry name" value="PROTEIN_KINASE_ATP"/>
    <property type="match status" value="1"/>
</dbReference>
<dbReference type="Gramene" id="KRG90125">
    <property type="protein sequence ID" value="KRG90125"/>
    <property type="gene ID" value="GLYMA_20G069700"/>
</dbReference>
<keyword evidence="7 14" id="KW-0547">Nucleotide-binding</keyword>
<dbReference type="InParanoid" id="A0A0R0E7Y9"/>
<evidence type="ECO:0000313" key="18">
    <source>
        <dbReference type="Proteomes" id="UP000008827"/>
    </source>
</evidence>
<dbReference type="EnsemblPlants" id="KRG90125">
    <property type="protein sequence ID" value="KRG90125"/>
    <property type="gene ID" value="GLYMA_20G069700"/>
</dbReference>
<evidence type="ECO:0000256" key="3">
    <source>
        <dbReference type="ARBA" id="ARBA00022490"/>
    </source>
</evidence>
<evidence type="ECO:0000256" key="13">
    <source>
        <dbReference type="ARBA" id="ARBA00075375"/>
    </source>
</evidence>
<evidence type="ECO:0000256" key="12">
    <source>
        <dbReference type="ARBA" id="ARBA00048679"/>
    </source>
</evidence>
<proteinExistence type="predicted"/>
<reference evidence="17" key="2">
    <citation type="submission" date="2018-02" db="UniProtKB">
        <authorList>
            <consortium name="EnsemblPlants"/>
        </authorList>
    </citation>
    <scope>IDENTIFICATION</scope>
    <source>
        <strain evidence="17">Williams 82</strain>
    </source>
</reference>
<dbReference type="InterPro" id="IPR017441">
    <property type="entry name" value="Protein_kinase_ATP_BS"/>
</dbReference>
<dbReference type="STRING" id="3847.A0A0R0E7Y9"/>
<evidence type="ECO:0000256" key="4">
    <source>
        <dbReference type="ARBA" id="ARBA00022527"/>
    </source>
</evidence>
<comment type="subcellular location">
    <subcellularLocation>
        <location evidence="1">Cytoplasm</location>
        <location evidence="1">Cytoskeleton</location>
    </subcellularLocation>
</comment>
<keyword evidence="18" id="KW-1185">Reference proteome</keyword>
<dbReference type="InterPro" id="IPR000225">
    <property type="entry name" value="Armadillo"/>
</dbReference>
<dbReference type="InterPro" id="IPR000719">
    <property type="entry name" value="Prot_kinase_dom"/>
</dbReference>
<reference evidence="16" key="3">
    <citation type="submission" date="2018-07" db="EMBL/GenBank/DDBJ databases">
        <title>WGS assembly of Glycine max.</title>
        <authorList>
            <person name="Schmutz J."/>
            <person name="Cannon S."/>
            <person name="Schlueter J."/>
            <person name="Ma J."/>
            <person name="Mitros T."/>
            <person name="Nelson W."/>
            <person name="Hyten D."/>
            <person name="Song Q."/>
            <person name="Thelen J."/>
            <person name="Cheng J."/>
            <person name="Xu D."/>
            <person name="Hellsten U."/>
            <person name="May G."/>
            <person name="Yu Y."/>
            <person name="Sakurai T."/>
            <person name="Umezawa T."/>
            <person name="Bhattacharyya M."/>
            <person name="Sandhu D."/>
            <person name="Valliyodan B."/>
            <person name="Lindquist E."/>
            <person name="Peto M."/>
            <person name="Grant D."/>
            <person name="Shu S."/>
            <person name="Goodstein D."/>
            <person name="Barry K."/>
            <person name="Futrell-Griggs M."/>
            <person name="Abernathy B."/>
            <person name="Du J."/>
            <person name="Tian Z."/>
            <person name="Zhu L."/>
            <person name="Gill N."/>
            <person name="Joshi T."/>
            <person name="Libault M."/>
            <person name="Sethuraman A."/>
            <person name="Zhang X."/>
            <person name="Shinozaki K."/>
            <person name="Nguyen H."/>
            <person name="Wing R."/>
            <person name="Cregan P."/>
            <person name="Specht J."/>
            <person name="Grimwood J."/>
            <person name="Rokhsar D."/>
            <person name="Stacey G."/>
            <person name="Shoemaker R."/>
            <person name="Jackson S."/>
        </authorList>
    </citation>
    <scope>NUCLEOTIDE SEQUENCE</scope>
    <source>
        <tissue evidence="16">Callus</tissue>
    </source>
</reference>
<dbReference type="Pfam" id="PF00069">
    <property type="entry name" value="Pkinase"/>
    <property type="match status" value="1"/>
</dbReference>
<dbReference type="SUPFAM" id="SSF48371">
    <property type="entry name" value="ARM repeat"/>
    <property type="match status" value="1"/>
</dbReference>
<organism evidence="16">
    <name type="scientific">Glycine max</name>
    <name type="common">Soybean</name>
    <name type="synonym">Glycine hispida</name>
    <dbReference type="NCBI Taxonomy" id="3847"/>
    <lineage>
        <taxon>Eukaryota</taxon>
        <taxon>Viridiplantae</taxon>
        <taxon>Streptophyta</taxon>
        <taxon>Embryophyta</taxon>
        <taxon>Tracheophyta</taxon>
        <taxon>Spermatophyta</taxon>
        <taxon>Magnoliopsida</taxon>
        <taxon>eudicotyledons</taxon>
        <taxon>Gunneridae</taxon>
        <taxon>Pentapetalae</taxon>
        <taxon>rosids</taxon>
        <taxon>fabids</taxon>
        <taxon>Fabales</taxon>
        <taxon>Fabaceae</taxon>
        <taxon>Papilionoideae</taxon>
        <taxon>50 kb inversion clade</taxon>
        <taxon>NPAAA clade</taxon>
        <taxon>indigoferoid/millettioid clade</taxon>
        <taxon>Phaseoleae</taxon>
        <taxon>Glycine</taxon>
        <taxon>Glycine subgen. Soja</taxon>
    </lineage>
</organism>
<dbReference type="FunFam" id="1.10.510.10:FF:000292">
    <property type="entry name" value="Serine/threonine-protein kinase 36"/>
    <property type="match status" value="1"/>
</dbReference>
<dbReference type="FunCoup" id="A0A0R0E7Y9">
    <property type="interactions" value="1179"/>
</dbReference>